<evidence type="ECO:0000259" key="2">
    <source>
        <dbReference type="Pfam" id="PF13372"/>
    </source>
</evidence>
<feature type="chain" id="PRO_5001996025" evidence="1">
    <location>
        <begin position="24"/>
        <end position="474"/>
    </location>
</feature>
<dbReference type="Proteomes" id="UP000030063">
    <property type="component" value="Unassembled WGS sequence"/>
</dbReference>
<dbReference type="STRING" id="1395571.TMS3_0105180"/>
<dbReference type="OrthoDB" id="6751118at2"/>
<proteinExistence type="predicted"/>
<name>A0A0A1YQE2_9PSED</name>
<gene>
    <name evidence="3" type="ORF">TMS3_0105180</name>
</gene>
<protein>
    <submittedName>
        <fullName evidence="3">Ion channel protein AlgE</fullName>
    </submittedName>
</protein>
<dbReference type="AlphaFoldDB" id="A0A0A1YQE2"/>
<dbReference type="RefSeq" id="WP_025164160.1">
    <property type="nucleotide sequence ID" value="NZ_AWSQ01000001.1"/>
</dbReference>
<dbReference type="Pfam" id="PF13372">
    <property type="entry name" value="Alginate_exp"/>
    <property type="match status" value="1"/>
</dbReference>
<accession>A0A0A1YQE2</accession>
<evidence type="ECO:0000313" key="4">
    <source>
        <dbReference type="Proteomes" id="UP000030063"/>
    </source>
</evidence>
<keyword evidence="1" id="KW-0732">Signal</keyword>
<organism evidence="3 4">
    <name type="scientific">Pseudomonas taeanensis MS-3</name>
    <dbReference type="NCBI Taxonomy" id="1395571"/>
    <lineage>
        <taxon>Bacteria</taxon>
        <taxon>Pseudomonadati</taxon>
        <taxon>Pseudomonadota</taxon>
        <taxon>Gammaproteobacteria</taxon>
        <taxon>Pseudomonadales</taxon>
        <taxon>Pseudomonadaceae</taxon>
        <taxon>Pseudomonas</taxon>
    </lineage>
</organism>
<feature type="domain" description="Alginate export" evidence="2">
    <location>
        <begin position="103"/>
        <end position="463"/>
    </location>
</feature>
<dbReference type="eggNOG" id="ENOG5030R50">
    <property type="taxonomic scope" value="Bacteria"/>
</dbReference>
<evidence type="ECO:0000313" key="3">
    <source>
        <dbReference type="EMBL" id="KFX71318.1"/>
    </source>
</evidence>
<dbReference type="InterPro" id="IPR053728">
    <property type="entry name" value="Alginate_Permeability_Chnl"/>
</dbReference>
<feature type="signal peptide" evidence="1">
    <location>
        <begin position="1"/>
        <end position="23"/>
    </location>
</feature>
<reference evidence="3 4" key="1">
    <citation type="journal article" date="2014" name="Genome Announc.">
        <title>Draft Genome Sequence of Petroleum Oil-Degrading Marine Bacterium Pseudomonas taeanensis Strain MS-3, Isolated from a Crude Oil-Contaminated Seashore.</title>
        <authorList>
            <person name="Lee S.Y."/>
            <person name="Kim S.H."/>
            <person name="Lee D.G."/>
            <person name="Shin S."/>
            <person name="Yun S.H."/>
            <person name="Choi C.W."/>
            <person name="Chung Y.H."/>
            <person name="Choi J.S."/>
            <person name="Kahng H.Y."/>
            <person name="Kim S.I."/>
        </authorList>
    </citation>
    <scope>NUCLEOTIDE SEQUENCE [LARGE SCALE GENOMIC DNA]</scope>
    <source>
        <strain evidence="3 4">MS-3</strain>
    </source>
</reference>
<keyword evidence="4" id="KW-1185">Reference proteome</keyword>
<sequence>MNTFNALRFSAALLALLTSSTWAADEPALTRAFDDEVITSEVFHKLTLQTGYGPQDSTIGNRRESFQSYRYEPSFHWYSPEKRWAQWQVFGRAWINYDTSQASTALQENNPQSGPERERPEYFYSELRELYVRRNLLWDDPRYSVTLGRQSFFDRYGIWWDDTFESVRFNYQDSFSSGFLAMGQKFYYYNTDVNDLDDTDEDIFYAMGEYAWRWNPHNSVGVRMLYENDHSDQNPADRQDFTGLRAGLFFDGQNLDLRPLSDYHLELATLDGTVESIDSNSVRDEGHSRGWAVLGEVGKRFNDLPWTPRLALRGGITDKPDDANDGFYLNRIQSDRVVELERYSTRLVSSFINVNVRNLKYYGVTLETQPTPRSSLDFRLSDLYLRDDTGDLPLRVDREQSRTRQANIANGSHNGSSSVGQVLDVNYYWKMFPIAHQGKHLDLNTLLSASYFRAGDAVASGDDYQLTLGIVMHY</sequence>
<comment type="caution">
    <text evidence="3">The sequence shown here is derived from an EMBL/GenBank/DDBJ whole genome shotgun (WGS) entry which is preliminary data.</text>
</comment>
<evidence type="ECO:0000256" key="1">
    <source>
        <dbReference type="SAM" id="SignalP"/>
    </source>
</evidence>
<dbReference type="Gene3D" id="2.40.160.100">
    <property type="match status" value="1"/>
</dbReference>
<dbReference type="InterPro" id="IPR025388">
    <property type="entry name" value="Alginate_export_dom"/>
</dbReference>
<dbReference type="EMBL" id="AWSQ01000001">
    <property type="protein sequence ID" value="KFX71318.1"/>
    <property type="molecule type" value="Genomic_DNA"/>
</dbReference>